<dbReference type="InterPro" id="IPR012336">
    <property type="entry name" value="Thioredoxin-like_fold"/>
</dbReference>
<keyword evidence="1 2" id="KW-0732">Signal</keyword>
<evidence type="ECO:0000256" key="1">
    <source>
        <dbReference type="ARBA" id="ARBA00022729"/>
    </source>
</evidence>
<sequence>MNKFKYLLFLVPVAAVLLFSSFNYNQNTATTAITKKSTKEDLVWHTNVKEAIDLAKKEDKPLFLFFTGSDWCGWCIRLQKEVFKTPEFEAWAKEKVVLVELDFPRRTEQTTELKDQNNQLQQAFAVQGFPTVWFAKGTNKSGKINFEQLGSTGYVAGGPSAWLSGADQIIAKFVHDSKKESAAKRLKPKK</sequence>
<organism evidence="3 4">
    <name type="scientific">Flavobacterium psychrophilum</name>
    <dbReference type="NCBI Taxonomy" id="96345"/>
    <lineage>
        <taxon>Bacteria</taxon>
        <taxon>Pseudomonadati</taxon>
        <taxon>Bacteroidota</taxon>
        <taxon>Flavobacteriia</taxon>
        <taxon>Flavobacteriales</taxon>
        <taxon>Flavobacteriaceae</taxon>
        <taxon>Flavobacterium</taxon>
    </lineage>
</organism>
<evidence type="ECO:0000313" key="4">
    <source>
        <dbReference type="Proteomes" id="UP000596329"/>
    </source>
</evidence>
<evidence type="ECO:0000313" key="3">
    <source>
        <dbReference type="EMBL" id="QRE04076.1"/>
    </source>
</evidence>
<gene>
    <name evidence="3" type="ORF">H0H26_00240</name>
</gene>
<proteinExistence type="predicted"/>
<feature type="signal peptide" evidence="2">
    <location>
        <begin position="1"/>
        <end position="25"/>
    </location>
</feature>
<dbReference type="Pfam" id="PF13098">
    <property type="entry name" value="Thioredoxin_2"/>
    <property type="match status" value="1"/>
</dbReference>
<dbReference type="PANTHER" id="PTHR15337">
    <property type="entry name" value="ANTERIOR GRADIENT PROTEIN-RELATED"/>
    <property type="match status" value="1"/>
</dbReference>
<dbReference type="PANTHER" id="PTHR15337:SF11">
    <property type="entry name" value="THIOREDOXIN DOMAIN-CONTAINING PROTEIN"/>
    <property type="match status" value="1"/>
</dbReference>
<feature type="chain" id="PRO_5041181687" evidence="2">
    <location>
        <begin position="26"/>
        <end position="190"/>
    </location>
</feature>
<reference evidence="3 4" key="1">
    <citation type="submission" date="2020-07" db="EMBL/GenBank/DDBJ databases">
        <title>Genomic characterization of Flavobacterium psychrophilum strains.</title>
        <authorList>
            <person name="Castillo D."/>
            <person name="Jorgensen J."/>
            <person name="Middelboe M."/>
        </authorList>
    </citation>
    <scope>NUCLEOTIDE SEQUENCE [LARGE SCALE GENOMIC DNA]</scope>
    <source>
        <strain evidence="3 4">FPS-R7</strain>
    </source>
</reference>
<name>A0A7U2UEH8_FLAPS</name>
<evidence type="ECO:0000256" key="2">
    <source>
        <dbReference type="SAM" id="SignalP"/>
    </source>
</evidence>
<dbReference type="Proteomes" id="UP000596329">
    <property type="component" value="Chromosome"/>
</dbReference>
<accession>A0A7U2UEH8</accession>
<dbReference type="RefSeq" id="WP_094138799.1">
    <property type="nucleotide sequence ID" value="NZ_CP059075.1"/>
</dbReference>
<dbReference type="AlphaFoldDB" id="A0A7U2UEH8"/>
<dbReference type="Gene3D" id="3.40.30.10">
    <property type="entry name" value="Glutaredoxin"/>
    <property type="match status" value="1"/>
</dbReference>
<dbReference type="EMBL" id="CP059075">
    <property type="protein sequence ID" value="QRE04076.1"/>
    <property type="molecule type" value="Genomic_DNA"/>
</dbReference>
<dbReference type="InterPro" id="IPR036249">
    <property type="entry name" value="Thioredoxin-like_sf"/>
</dbReference>
<dbReference type="PROSITE" id="PS51352">
    <property type="entry name" value="THIOREDOXIN_2"/>
    <property type="match status" value="1"/>
</dbReference>
<dbReference type="SUPFAM" id="SSF52833">
    <property type="entry name" value="Thioredoxin-like"/>
    <property type="match status" value="1"/>
</dbReference>
<dbReference type="InterPro" id="IPR051099">
    <property type="entry name" value="AGR/TXD"/>
</dbReference>
<dbReference type="InterPro" id="IPR013766">
    <property type="entry name" value="Thioredoxin_domain"/>
</dbReference>
<protein>
    <submittedName>
        <fullName evidence="3">Thioredoxin family protein</fullName>
    </submittedName>
</protein>